<dbReference type="PANTHER" id="PTHR24340">
    <property type="entry name" value="HOMEOBOX PROTEIN NKX"/>
    <property type="match status" value="1"/>
</dbReference>
<gene>
    <name evidence="9" type="primary">ceh-9</name>
    <name evidence="11" type="synonym">LOC112692324</name>
    <name evidence="9" type="ORF">g.66202</name>
</gene>
<dbReference type="GO" id="GO:0005634">
    <property type="term" value="C:nucleus"/>
    <property type="evidence" value="ECO:0007669"/>
    <property type="project" value="UniProtKB-SubCell"/>
</dbReference>
<dbReference type="RefSeq" id="XP_025422740.1">
    <property type="nucleotide sequence ID" value="XM_025566955.1"/>
</dbReference>
<evidence type="ECO:0000256" key="4">
    <source>
        <dbReference type="ARBA" id="ARBA00023242"/>
    </source>
</evidence>
<evidence type="ECO:0000313" key="11">
    <source>
        <dbReference type="RefSeq" id="XP_025422740.1"/>
    </source>
</evidence>
<name>A0A2S2QN00_9HEMI</name>
<feature type="compositionally biased region" description="Low complexity" evidence="7">
    <location>
        <begin position="162"/>
        <end position="178"/>
    </location>
</feature>
<accession>A0A2S2QN00</accession>
<dbReference type="GO" id="GO:0000978">
    <property type="term" value="F:RNA polymerase II cis-regulatory region sequence-specific DNA binding"/>
    <property type="evidence" value="ECO:0007669"/>
    <property type="project" value="TreeGrafter"/>
</dbReference>
<dbReference type="GO" id="GO:0000981">
    <property type="term" value="F:DNA-binding transcription factor activity, RNA polymerase II-specific"/>
    <property type="evidence" value="ECO:0007669"/>
    <property type="project" value="InterPro"/>
</dbReference>
<feature type="region of interest" description="Disordered" evidence="7">
    <location>
        <begin position="99"/>
        <end position="204"/>
    </location>
</feature>
<feature type="compositionally biased region" description="Low complexity" evidence="7">
    <location>
        <begin position="122"/>
        <end position="146"/>
    </location>
</feature>
<dbReference type="SUPFAM" id="SSF46689">
    <property type="entry name" value="Homeodomain-like"/>
    <property type="match status" value="1"/>
</dbReference>
<comment type="subcellular location">
    <subcellularLocation>
        <location evidence="1 5 6">Nucleus</location>
    </subcellularLocation>
</comment>
<proteinExistence type="predicted"/>
<feature type="region of interest" description="Disordered" evidence="7">
    <location>
        <begin position="328"/>
        <end position="366"/>
    </location>
</feature>
<keyword evidence="2 5" id="KW-0238">DNA-binding</keyword>
<dbReference type="PANTHER" id="PTHR24340:SF70">
    <property type="entry name" value="NK7.1, ISOFORM A"/>
    <property type="match status" value="1"/>
</dbReference>
<dbReference type="PROSITE" id="PS00027">
    <property type="entry name" value="HOMEOBOX_1"/>
    <property type="match status" value="1"/>
</dbReference>
<feature type="DNA-binding region" description="Homeobox" evidence="5">
    <location>
        <begin position="200"/>
        <end position="259"/>
    </location>
</feature>
<dbReference type="InterPro" id="IPR050394">
    <property type="entry name" value="Homeobox_NK-like"/>
</dbReference>
<dbReference type="PRINTS" id="PR00024">
    <property type="entry name" value="HOMEOBOX"/>
</dbReference>
<dbReference type="CDD" id="cd00086">
    <property type="entry name" value="homeodomain"/>
    <property type="match status" value="1"/>
</dbReference>
<protein>
    <submittedName>
        <fullName evidence="11">Homeobox protein bagpipe-like</fullName>
    </submittedName>
    <submittedName>
        <fullName evidence="9">Homeobox protein ceh-9</fullName>
    </submittedName>
</protein>
<dbReference type="OrthoDB" id="6159439at2759"/>
<organism evidence="9">
    <name type="scientific">Sipha flava</name>
    <name type="common">yellow sugarcane aphid</name>
    <dbReference type="NCBI Taxonomy" id="143950"/>
    <lineage>
        <taxon>Eukaryota</taxon>
        <taxon>Metazoa</taxon>
        <taxon>Ecdysozoa</taxon>
        <taxon>Arthropoda</taxon>
        <taxon>Hexapoda</taxon>
        <taxon>Insecta</taxon>
        <taxon>Pterygota</taxon>
        <taxon>Neoptera</taxon>
        <taxon>Paraneoptera</taxon>
        <taxon>Hemiptera</taxon>
        <taxon>Sternorrhyncha</taxon>
        <taxon>Aphidomorpha</taxon>
        <taxon>Aphidoidea</taxon>
        <taxon>Aphididae</taxon>
        <taxon>Sipha</taxon>
    </lineage>
</organism>
<dbReference type="EMBL" id="GGMS01009717">
    <property type="protein sequence ID" value="MBY78920.1"/>
    <property type="molecule type" value="Transcribed_RNA"/>
</dbReference>
<dbReference type="Pfam" id="PF00046">
    <property type="entry name" value="Homeodomain"/>
    <property type="match status" value="1"/>
</dbReference>
<dbReference type="InterPro" id="IPR020479">
    <property type="entry name" value="HD_metazoa"/>
</dbReference>
<dbReference type="SMART" id="SM00389">
    <property type="entry name" value="HOX"/>
    <property type="match status" value="1"/>
</dbReference>
<evidence type="ECO:0000256" key="6">
    <source>
        <dbReference type="RuleBase" id="RU000682"/>
    </source>
</evidence>
<feature type="compositionally biased region" description="Low complexity" evidence="7">
    <location>
        <begin position="349"/>
        <end position="366"/>
    </location>
</feature>
<dbReference type="InterPro" id="IPR017970">
    <property type="entry name" value="Homeobox_CS"/>
</dbReference>
<keyword evidence="10" id="KW-1185">Reference proteome</keyword>
<reference evidence="9" key="1">
    <citation type="submission" date="2018-04" db="EMBL/GenBank/DDBJ databases">
        <title>Transcriptome assembly of Sipha flava.</title>
        <authorList>
            <person name="Scully E.D."/>
            <person name="Geib S.M."/>
            <person name="Palmer N.A."/>
            <person name="Koch K."/>
            <person name="Bradshaw J."/>
            <person name="Heng-Moss T."/>
            <person name="Sarath G."/>
        </authorList>
    </citation>
    <scope>NUCLEOTIDE SEQUENCE</scope>
</reference>
<evidence type="ECO:0000256" key="5">
    <source>
        <dbReference type="PROSITE-ProRule" id="PRU00108"/>
    </source>
</evidence>
<dbReference type="Proteomes" id="UP000694846">
    <property type="component" value="Unplaced"/>
</dbReference>
<dbReference type="InterPro" id="IPR009057">
    <property type="entry name" value="Homeodomain-like_sf"/>
</dbReference>
<evidence type="ECO:0000256" key="1">
    <source>
        <dbReference type="ARBA" id="ARBA00004123"/>
    </source>
</evidence>
<feature type="domain" description="Homeobox" evidence="8">
    <location>
        <begin position="198"/>
        <end position="258"/>
    </location>
</feature>
<dbReference type="PROSITE" id="PS50071">
    <property type="entry name" value="HOMEOBOX_2"/>
    <property type="match status" value="1"/>
</dbReference>
<evidence type="ECO:0000313" key="10">
    <source>
        <dbReference type="Proteomes" id="UP000694846"/>
    </source>
</evidence>
<dbReference type="AlphaFoldDB" id="A0A2S2QN00"/>
<sequence length="366" mass="38561">MLMMMDCSNRKPPVDLSGVVVAAVSSPEPAVAGTWHPHVYGNPPRSPTAHSIADILGWTKAGPDEQPLNLSKTRPPNGTVLDLTKIKRKDAMQPTAVMLNNHHHGGHPQHQLSTVGGGGHKNNNNNNINNTNNNHTTTTSTTGTTNAAVPTPVRKKSRKDVPLSSSPGLLVSSSSGSPAGQQAGESDGGHSSDGCGDRKRKKARTTFTGRQIFELEKQFELKKYLSSSERSEMAKLLSVTETQVKIWFQNRRTKWKKHDTVTTTEPVDSVTAAAAATTAGHGVAGGVGSKCSPKVAVGAKFLREGDDYSSLEDSESCYSSVDAAESKVVAARTPESLPPTSPPADNNETAVAATTTTTAGIARAPS</sequence>
<evidence type="ECO:0000313" key="9">
    <source>
        <dbReference type="EMBL" id="MBY78920.1"/>
    </source>
</evidence>
<reference evidence="11" key="2">
    <citation type="submission" date="2025-04" db="UniProtKB">
        <authorList>
            <consortium name="RefSeq"/>
        </authorList>
    </citation>
    <scope>IDENTIFICATION</scope>
    <source>
        <tissue evidence="11">Whole body</tissue>
    </source>
</reference>
<dbReference type="GO" id="GO:0030154">
    <property type="term" value="P:cell differentiation"/>
    <property type="evidence" value="ECO:0007669"/>
    <property type="project" value="TreeGrafter"/>
</dbReference>
<dbReference type="Gene3D" id="1.10.10.60">
    <property type="entry name" value="Homeodomain-like"/>
    <property type="match status" value="1"/>
</dbReference>
<dbReference type="InterPro" id="IPR001356">
    <property type="entry name" value="HD"/>
</dbReference>
<evidence type="ECO:0000256" key="3">
    <source>
        <dbReference type="ARBA" id="ARBA00023155"/>
    </source>
</evidence>
<evidence type="ECO:0000256" key="7">
    <source>
        <dbReference type="SAM" id="MobiDB-lite"/>
    </source>
</evidence>
<keyword evidence="3 5" id="KW-0371">Homeobox</keyword>
<evidence type="ECO:0000256" key="2">
    <source>
        <dbReference type="ARBA" id="ARBA00023125"/>
    </source>
</evidence>
<evidence type="ECO:0000259" key="8">
    <source>
        <dbReference type="PROSITE" id="PS50071"/>
    </source>
</evidence>
<keyword evidence="4 5" id="KW-0539">Nucleus</keyword>